<reference evidence="11" key="1">
    <citation type="journal article" date="2002" name="Science">
        <title>The draft genome of Ciona intestinalis: insights into chordate and vertebrate origins.</title>
        <authorList>
            <person name="Dehal P."/>
            <person name="Satou Y."/>
            <person name="Campbell R.K."/>
            <person name="Chapman J."/>
            <person name="Degnan B."/>
            <person name="De Tomaso A."/>
            <person name="Davidson B."/>
            <person name="Di Gregorio A."/>
            <person name="Gelpke M."/>
            <person name="Goodstein D.M."/>
            <person name="Harafuji N."/>
            <person name="Hastings K.E."/>
            <person name="Ho I."/>
            <person name="Hotta K."/>
            <person name="Huang W."/>
            <person name="Kawashima T."/>
            <person name="Lemaire P."/>
            <person name="Martinez D."/>
            <person name="Meinertzhagen I.A."/>
            <person name="Necula S."/>
            <person name="Nonaka M."/>
            <person name="Putnam N."/>
            <person name="Rash S."/>
            <person name="Saiga H."/>
            <person name="Satake M."/>
            <person name="Terry A."/>
            <person name="Yamada L."/>
            <person name="Wang H.G."/>
            <person name="Awazu S."/>
            <person name="Azumi K."/>
            <person name="Boore J."/>
            <person name="Branno M."/>
            <person name="Chin-Bow S."/>
            <person name="DeSantis R."/>
            <person name="Doyle S."/>
            <person name="Francino P."/>
            <person name="Keys D.N."/>
            <person name="Haga S."/>
            <person name="Hayashi H."/>
            <person name="Hino K."/>
            <person name="Imai K.S."/>
            <person name="Inaba K."/>
            <person name="Kano S."/>
            <person name="Kobayashi K."/>
            <person name="Kobayashi M."/>
            <person name="Lee B.I."/>
            <person name="Makabe K.W."/>
            <person name="Manohar C."/>
            <person name="Matassi G."/>
            <person name="Medina M."/>
            <person name="Mochizuki Y."/>
            <person name="Mount S."/>
            <person name="Morishita T."/>
            <person name="Miura S."/>
            <person name="Nakayama A."/>
            <person name="Nishizaka S."/>
            <person name="Nomoto H."/>
            <person name="Ohta F."/>
            <person name="Oishi K."/>
            <person name="Rigoutsos I."/>
            <person name="Sano M."/>
            <person name="Sasaki A."/>
            <person name="Sasakura Y."/>
            <person name="Shoguchi E."/>
            <person name="Shin-i T."/>
            <person name="Spagnuolo A."/>
            <person name="Stainier D."/>
            <person name="Suzuki M.M."/>
            <person name="Tassy O."/>
            <person name="Takatori N."/>
            <person name="Tokuoka M."/>
            <person name="Yagi K."/>
            <person name="Yoshizaki F."/>
            <person name="Wada S."/>
            <person name="Zhang C."/>
            <person name="Hyatt P.D."/>
            <person name="Larimer F."/>
            <person name="Detter C."/>
            <person name="Doggett N."/>
            <person name="Glavina T."/>
            <person name="Hawkins T."/>
            <person name="Richardson P."/>
            <person name="Lucas S."/>
            <person name="Kohara Y."/>
            <person name="Levine M."/>
            <person name="Satoh N."/>
            <person name="Rokhsar D.S."/>
        </authorList>
    </citation>
    <scope>NUCLEOTIDE SEQUENCE [LARGE SCALE GENOMIC DNA]</scope>
</reference>
<evidence type="ECO:0000256" key="9">
    <source>
        <dbReference type="RuleBase" id="RU364016"/>
    </source>
</evidence>
<dbReference type="GO" id="GO:0008376">
    <property type="term" value="F:acetylgalactosaminyltransferase activity"/>
    <property type="evidence" value="ECO:0007669"/>
    <property type="project" value="InterPro"/>
</dbReference>
<dbReference type="PANTHER" id="PTHR12369:SF13">
    <property type="entry name" value="HEXOSYLTRANSFERASE"/>
    <property type="match status" value="1"/>
</dbReference>
<evidence type="ECO:0000256" key="3">
    <source>
        <dbReference type="ARBA" id="ARBA00022679"/>
    </source>
</evidence>
<reference evidence="10" key="3">
    <citation type="submission" date="2025-09" db="UniProtKB">
        <authorList>
            <consortium name="Ensembl"/>
        </authorList>
    </citation>
    <scope>IDENTIFICATION</scope>
</reference>
<keyword evidence="7 9" id="KW-0333">Golgi apparatus</keyword>
<evidence type="ECO:0000256" key="4">
    <source>
        <dbReference type="ARBA" id="ARBA00022692"/>
    </source>
</evidence>
<evidence type="ECO:0000256" key="1">
    <source>
        <dbReference type="ARBA" id="ARBA00004447"/>
    </source>
</evidence>
<evidence type="ECO:0000256" key="5">
    <source>
        <dbReference type="ARBA" id="ARBA00022968"/>
    </source>
</evidence>
<evidence type="ECO:0000256" key="2">
    <source>
        <dbReference type="ARBA" id="ARBA00009239"/>
    </source>
</evidence>
<dbReference type="InterPro" id="IPR051227">
    <property type="entry name" value="CS_glycosyltransferase"/>
</dbReference>
<evidence type="ECO:0000313" key="11">
    <source>
        <dbReference type="Proteomes" id="UP000008144"/>
    </source>
</evidence>
<keyword evidence="8 9" id="KW-0472">Membrane</keyword>
<dbReference type="AlphaFoldDB" id="F6X117"/>
<dbReference type="GO" id="GO:0032580">
    <property type="term" value="C:Golgi cisterna membrane"/>
    <property type="evidence" value="ECO:0007669"/>
    <property type="project" value="UniProtKB-SubCell"/>
</dbReference>
<dbReference type="InterPro" id="IPR008428">
    <property type="entry name" value="Chond_GalNAc"/>
</dbReference>
<sequence>MAGGKQPKKQFVPFCAGIACGIFISIILFIGFATPAILKSLWKSSVAPVLPKEIKYNDHGYHPEIQPWEGNVVPSSINSTIPIDLEPEPVEVENPAWEVNLTPVHIPGFLLQELKLKKKVFVGVINPSVVNTPNIELILKTWAKDWMENGDGDITIYTPMGVDITKTKKANIYYLSDVHNQFSLQNLQEGTISMIYQTLEDICSQHIDAYHHFFVVGGNTYVSLDKLLNFTKRLDDSSVLWIGHKEDTKDRFKHFINEPSSYCSSGPGFVLSRQALQLLCPRLPSCQRDYGSNTVPPGLQLARCVKRFLNTSCTYTDKDIFYKSPITPDPYSTSHPYDDSITVHPVLDDVTMFKLHHFFLSQQLNETIRSNEYLHNIIQTMDRVLVQEGGMSDDRLILGRNGNENKYRHGDVITWDRVEHGKGKTPDE</sequence>
<dbReference type="InParanoid" id="F6X117"/>
<reference evidence="10" key="2">
    <citation type="submission" date="2025-08" db="UniProtKB">
        <authorList>
            <consortium name="Ensembl"/>
        </authorList>
    </citation>
    <scope>IDENTIFICATION</scope>
</reference>
<evidence type="ECO:0000256" key="7">
    <source>
        <dbReference type="ARBA" id="ARBA00023034"/>
    </source>
</evidence>
<keyword evidence="3 9" id="KW-0808">Transferase</keyword>
<evidence type="ECO:0000256" key="6">
    <source>
        <dbReference type="ARBA" id="ARBA00022989"/>
    </source>
</evidence>
<keyword evidence="5 9" id="KW-0735">Signal-anchor</keyword>
<dbReference type="PANTHER" id="PTHR12369">
    <property type="entry name" value="CHONDROITIN SYNTHASE"/>
    <property type="match status" value="1"/>
</dbReference>
<evidence type="ECO:0000256" key="8">
    <source>
        <dbReference type="ARBA" id="ARBA00023136"/>
    </source>
</evidence>
<dbReference type="Pfam" id="PF05679">
    <property type="entry name" value="CHGN"/>
    <property type="match status" value="1"/>
</dbReference>
<evidence type="ECO:0000313" key="10">
    <source>
        <dbReference type="Ensembl" id="ENSCINP00000029441.2"/>
    </source>
</evidence>
<keyword evidence="6 9" id="KW-1133">Transmembrane helix</keyword>
<keyword evidence="4 9" id="KW-0812">Transmembrane</keyword>
<dbReference type="Ensembl" id="ENSCINT00000029687.2">
    <property type="protein sequence ID" value="ENSCINP00000029441.2"/>
    <property type="gene ID" value="ENSCING00000017366.2"/>
</dbReference>
<keyword evidence="11" id="KW-1185">Reference proteome</keyword>
<dbReference type="EC" id="2.4.1.-" evidence="9"/>
<dbReference type="PROSITE" id="PS51257">
    <property type="entry name" value="PROKAR_LIPOPROTEIN"/>
    <property type="match status" value="1"/>
</dbReference>
<proteinExistence type="inferred from homology"/>
<organism evidence="10 11">
    <name type="scientific">Ciona intestinalis</name>
    <name type="common">Transparent sea squirt</name>
    <name type="synonym">Ascidia intestinalis</name>
    <dbReference type="NCBI Taxonomy" id="7719"/>
    <lineage>
        <taxon>Eukaryota</taxon>
        <taxon>Metazoa</taxon>
        <taxon>Chordata</taxon>
        <taxon>Tunicata</taxon>
        <taxon>Ascidiacea</taxon>
        <taxon>Phlebobranchia</taxon>
        <taxon>Cionidae</taxon>
        <taxon>Ciona</taxon>
    </lineage>
</organism>
<comment type="similarity">
    <text evidence="2 9">Belongs to the chondroitin N-acetylgalactosaminyltransferase family.</text>
</comment>
<dbReference type="Gene3D" id="3.90.550.50">
    <property type="match status" value="1"/>
</dbReference>
<name>F6X117_CIOIN</name>
<comment type="subcellular location">
    <subcellularLocation>
        <location evidence="1 9">Golgi apparatus</location>
        <location evidence="1 9">Golgi stack membrane</location>
        <topology evidence="1 9">Single-pass type II membrane protein</topology>
    </subcellularLocation>
</comment>
<dbReference type="HOGENOM" id="CLU_641825_0_0_1"/>
<dbReference type="STRING" id="7719.ENSCINP00000029441"/>
<dbReference type="GeneTree" id="ENSGT01050000244857"/>
<accession>F6X117</accession>
<feature type="transmembrane region" description="Helical" evidence="9">
    <location>
        <begin position="12"/>
        <end position="38"/>
    </location>
</feature>
<protein>
    <recommendedName>
        <fullName evidence="9">Hexosyltransferase</fullName>
        <ecNumber evidence="9">2.4.1.-</ecNumber>
    </recommendedName>
</protein>
<dbReference type="Proteomes" id="UP000008144">
    <property type="component" value="Unassembled WGS sequence"/>
</dbReference>